<dbReference type="Proteomes" id="UP000295444">
    <property type="component" value="Unassembled WGS sequence"/>
</dbReference>
<dbReference type="EMBL" id="SNXZ01000010">
    <property type="protein sequence ID" value="TDP90483.1"/>
    <property type="molecule type" value="Genomic_DNA"/>
</dbReference>
<comment type="caution">
    <text evidence="1">The sequence shown here is derived from an EMBL/GenBank/DDBJ whole genome shotgun (WGS) entry which is preliminary data.</text>
</comment>
<evidence type="ECO:0000313" key="1">
    <source>
        <dbReference type="EMBL" id="TDP90483.1"/>
    </source>
</evidence>
<name>A0A4R6RU97_LABRH</name>
<gene>
    <name evidence="1" type="ORF">EV186_11022</name>
</gene>
<protein>
    <submittedName>
        <fullName evidence="1">Uncharacterized protein</fullName>
    </submittedName>
</protein>
<accession>A0A4R6RU97</accession>
<keyword evidence="2" id="KW-1185">Reference proteome</keyword>
<sequence>MTVIAELEHTRFWPGAVATALDDWALVTREPTKQHCEAESVCGSLRCCPDLDLAHRIFHAVARALPAKDAELFWRKLAEQHDWPQRWLS</sequence>
<dbReference type="OrthoDB" id="3480573at2"/>
<dbReference type="RefSeq" id="WP_133854026.1">
    <property type="nucleotide sequence ID" value="NZ_SNXZ01000010.1"/>
</dbReference>
<dbReference type="AlphaFoldDB" id="A0A4R6RU97"/>
<organism evidence="1 2">
    <name type="scientific">Labedaea rhizosphaerae</name>
    <dbReference type="NCBI Taxonomy" id="598644"/>
    <lineage>
        <taxon>Bacteria</taxon>
        <taxon>Bacillati</taxon>
        <taxon>Actinomycetota</taxon>
        <taxon>Actinomycetes</taxon>
        <taxon>Pseudonocardiales</taxon>
        <taxon>Pseudonocardiaceae</taxon>
        <taxon>Labedaea</taxon>
    </lineage>
</organism>
<evidence type="ECO:0000313" key="2">
    <source>
        <dbReference type="Proteomes" id="UP000295444"/>
    </source>
</evidence>
<reference evidence="1 2" key="1">
    <citation type="submission" date="2019-03" db="EMBL/GenBank/DDBJ databases">
        <title>Genomic Encyclopedia of Type Strains, Phase IV (KMG-IV): sequencing the most valuable type-strain genomes for metagenomic binning, comparative biology and taxonomic classification.</title>
        <authorList>
            <person name="Goeker M."/>
        </authorList>
    </citation>
    <scope>NUCLEOTIDE SEQUENCE [LARGE SCALE GENOMIC DNA]</scope>
    <source>
        <strain evidence="1 2">DSM 45361</strain>
    </source>
</reference>
<proteinExistence type="predicted"/>